<dbReference type="InterPro" id="IPR023576">
    <property type="entry name" value="UbiE/COQ5_MeTrFase_CS"/>
</dbReference>
<dbReference type="SUPFAM" id="SSF53335">
    <property type="entry name" value="S-adenosyl-L-methionine-dependent methyltransferases"/>
    <property type="match status" value="1"/>
</dbReference>
<sequence>MDERARGHRSAPGGAAGIRATFGPAAANYSRSFFHADPARLDEVVELARPERADLALDVATGTGNTALALAPHVAHVIGLDLTPAMLAECRRNAQRVGAANVSWVQGDACQLPFASGVIDLYTVRAAPHHFSELGGALSEAARVLKRGGHACFIDCSPPEAARDHLHQIEIGRDPSHVLSRTLAEWTHLLAEVGLQVESAQRRELDWDFEGWMANLAIEPDRVEALASKLEAAKGQAARELRPQRRDGGLRHAYWHALIRTVKP</sequence>
<dbReference type="InterPro" id="IPR051052">
    <property type="entry name" value="Diverse_substrate_MTase"/>
</dbReference>
<dbReference type="Gene3D" id="3.40.50.150">
    <property type="entry name" value="Vaccinia Virus protein VP39"/>
    <property type="match status" value="1"/>
</dbReference>
<dbReference type="Pfam" id="PF08241">
    <property type="entry name" value="Methyltransf_11"/>
    <property type="match status" value="1"/>
</dbReference>
<feature type="domain" description="Methyltransferase type 11" evidence="5">
    <location>
        <begin position="57"/>
        <end position="153"/>
    </location>
</feature>
<dbReference type="Proteomes" id="UP000620075">
    <property type="component" value="Unassembled WGS sequence"/>
</dbReference>
<dbReference type="PANTHER" id="PTHR44942:SF4">
    <property type="entry name" value="METHYLTRANSFERASE TYPE 11 DOMAIN-CONTAINING PROTEIN"/>
    <property type="match status" value="1"/>
</dbReference>
<evidence type="ECO:0000256" key="4">
    <source>
        <dbReference type="ARBA" id="ARBA00022691"/>
    </source>
</evidence>
<evidence type="ECO:0000256" key="3">
    <source>
        <dbReference type="ARBA" id="ARBA00022679"/>
    </source>
</evidence>
<dbReference type="EMBL" id="JAEKNQ010000060">
    <property type="protein sequence ID" value="MBJ7604614.1"/>
    <property type="molecule type" value="Genomic_DNA"/>
</dbReference>
<dbReference type="PROSITE" id="PS01184">
    <property type="entry name" value="UBIE_2"/>
    <property type="match status" value="1"/>
</dbReference>
<keyword evidence="3" id="KW-0808">Transferase</keyword>
<dbReference type="CDD" id="cd02440">
    <property type="entry name" value="AdoMet_MTases"/>
    <property type="match status" value="1"/>
</dbReference>
<gene>
    <name evidence="6" type="ORF">JF888_15775</name>
</gene>
<dbReference type="RefSeq" id="WP_338182534.1">
    <property type="nucleotide sequence ID" value="NZ_JAEKNQ010000060.1"/>
</dbReference>
<reference evidence="6 7" key="1">
    <citation type="submission" date="2020-10" db="EMBL/GenBank/DDBJ databases">
        <title>Ca. Dormibacterota MAGs.</title>
        <authorList>
            <person name="Montgomery K."/>
        </authorList>
    </citation>
    <scope>NUCLEOTIDE SEQUENCE [LARGE SCALE GENOMIC DNA]</scope>
    <source>
        <strain evidence="6">SC8811_S16_3</strain>
    </source>
</reference>
<dbReference type="GO" id="GO:0032259">
    <property type="term" value="P:methylation"/>
    <property type="evidence" value="ECO:0007669"/>
    <property type="project" value="UniProtKB-KW"/>
</dbReference>
<evidence type="ECO:0000313" key="7">
    <source>
        <dbReference type="Proteomes" id="UP000620075"/>
    </source>
</evidence>
<comment type="similarity">
    <text evidence="1">Belongs to the methyltransferase superfamily.</text>
</comment>
<evidence type="ECO:0000313" key="6">
    <source>
        <dbReference type="EMBL" id="MBJ7604614.1"/>
    </source>
</evidence>
<evidence type="ECO:0000259" key="5">
    <source>
        <dbReference type="Pfam" id="PF08241"/>
    </source>
</evidence>
<organism evidence="6 7">
    <name type="scientific">Candidatus Dormiibacter inghamiae</name>
    <dbReference type="NCBI Taxonomy" id="3127013"/>
    <lineage>
        <taxon>Bacteria</taxon>
        <taxon>Bacillati</taxon>
        <taxon>Candidatus Dormiibacterota</taxon>
        <taxon>Candidatus Dormibacteria</taxon>
        <taxon>Candidatus Dormibacterales</taxon>
        <taxon>Candidatus Dormibacteraceae</taxon>
        <taxon>Candidatus Dormiibacter</taxon>
    </lineage>
</organism>
<evidence type="ECO:0000256" key="1">
    <source>
        <dbReference type="ARBA" id="ARBA00008361"/>
    </source>
</evidence>
<accession>A0A934KDV0</accession>
<protein>
    <submittedName>
        <fullName evidence="6">Methyltransferase domain-containing protein</fullName>
    </submittedName>
</protein>
<evidence type="ECO:0000256" key="2">
    <source>
        <dbReference type="ARBA" id="ARBA00022603"/>
    </source>
</evidence>
<comment type="caution">
    <text evidence="6">The sequence shown here is derived from an EMBL/GenBank/DDBJ whole genome shotgun (WGS) entry which is preliminary data.</text>
</comment>
<dbReference type="PANTHER" id="PTHR44942">
    <property type="entry name" value="METHYLTRANSF_11 DOMAIN-CONTAINING PROTEIN"/>
    <property type="match status" value="1"/>
</dbReference>
<dbReference type="InterPro" id="IPR029063">
    <property type="entry name" value="SAM-dependent_MTases_sf"/>
</dbReference>
<keyword evidence="4" id="KW-0949">S-adenosyl-L-methionine</keyword>
<dbReference type="AlphaFoldDB" id="A0A934KDV0"/>
<name>A0A934KDV0_9BACT</name>
<dbReference type="GO" id="GO:0008757">
    <property type="term" value="F:S-adenosylmethionine-dependent methyltransferase activity"/>
    <property type="evidence" value="ECO:0007669"/>
    <property type="project" value="InterPro"/>
</dbReference>
<keyword evidence="2 6" id="KW-0489">Methyltransferase</keyword>
<dbReference type="InterPro" id="IPR013216">
    <property type="entry name" value="Methyltransf_11"/>
</dbReference>
<proteinExistence type="inferred from homology"/>